<protein>
    <recommendedName>
        <fullName evidence="1">Aminotransferase class V domain-containing protein</fullName>
    </recommendedName>
</protein>
<evidence type="ECO:0000259" key="1">
    <source>
        <dbReference type="Pfam" id="PF00266"/>
    </source>
</evidence>
<keyword evidence="3" id="KW-1185">Reference proteome</keyword>
<dbReference type="InterPro" id="IPR000192">
    <property type="entry name" value="Aminotrans_V_dom"/>
</dbReference>
<feature type="domain" description="Aminotransferase class V" evidence="1">
    <location>
        <begin position="252"/>
        <end position="372"/>
    </location>
</feature>
<reference evidence="2 3" key="1">
    <citation type="submission" date="2022-12" db="EMBL/GenBank/DDBJ databases">
        <title>Chromosome-level genome of Tegillarca granosa.</title>
        <authorList>
            <person name="Kim J."/>
        </authorList>
    </citation>
    <scope>NUCLEOTIDE SEQUENCE [LARGE SCALE GENOMIC DNA]</scope>
    <source>
        <strain evidence="2">Teg-2019</strain>
        <tissue evidence="2">Adductor muscle</tissue>
    </source>
</reference>
<dbReference type="PANTHER" id="PTHR43686">
    <property type="entry name" value="SULFURTRANSFERASE-RELATED"/>
    <property type="match status" value="1"/>
</dbReference>
<gene>
    <name evidence="2" type="ORF">KUTeg_024231</name>
</gene>
<dbReference type="EMBL" id="JARBDR010000923">
    <property type="protein sequence ID" value="KAJ8297700.1"/>
    <property type="molecule type" value="Genomic_DNA"/>
</dbReference>
<organism evidence="2 3">
    <name type="scientific">Tegillarca granosa</name>
    <name type="common">Malaysian cockle</name>
    <name type="synonym">Anadara granosa</name>
    <dbReference type="NCBI Taxonomy" id="220873"/>
    <lineage>
        <taxon>Eukaryota</taxon>
        <taxon>Metazoa</taxon>
        <taxon>Spiralia</taxon>
        <taxon>Lophotrochozoa</taxon>
        <taxon>Mollusca</taxon>
        <taxon>Bivalvia</taxon>
        <taxon>Autobranchia</taxon>
        <taxon>Pteriomorphia</taxon>
        <taxon>Arcoida</taxon>
        <taxon>Arcoidea</taxon>
        <taxon>Arcidae</taxon>
        <taxon>Tegillarca</taxon>
    </lineage>
</organism>
<dbReference type="Gene3D" id="3.90.1150.10">
    <property type="entry name" value="Aspartate Aminotransferase, domain 1"/>
    <property type="match status" value="1"/>
</dbReference>
<name>A0ABQ9E2I4_TEGGR</name>
<evidence type="ECO:0000313" key="2">
    <source>
        <dbReference type="EMBL" id="KAJ8297700.1"/>
    </source>
</evidence>
<evidence type="ECO:0000313" key="3">
    <source>
        <dbReference type="Proteomes" id="UP001217089"/>
    </source>
</evidence>
<dbReference type="InterPro" id="IPR015424">
    <property type="entry name" value="PyrdxlP-dep_Trfase"/>
</dbReference>
<dbReference type="Gene3D" id="3.40.50.620">
    <property type="entry name" value="HUPs"/>
    <property type="match status" value="1"/>
</dbReference>
<accession>A0ABQ9E2I4</accession>
<dbReference type="InterPro" id="IPR015421">
    <property type="entry name" value="PyrdxlP-dep_Trfase_major"/>
</dbReference>
<comment type="caution">
    <text evidence="2">The sequence shown here is derived from an EMBL/GenBank/DDBJ whole genome shotgun (WGS) entry which is preliminary data.</text>
</comment>
<proteinExistence type="predicted"/>
<dbReference type="Proteomes" id="UP001217089">
    <property type="component" value="Unassembled WGS sequence"/>
</dbReference>
<sequence length="942" mass="106911">MEQQQTSRPKDRLFYSLPTDDRASNIVTYLDFIASGRGLSFIEDYIRKEVLPDYGNTHTTTSITSLQTTLYRHEARDIIRNSVHASEHDSVIFCGSGCTAAVHKLIHALQLPKPPVVFVGPYEHHSNLLPWKELGSKVIRIKATVEGVPDVEDLKKKLQKWKVLNRQMIGCFSAASNITGILVNTDEITVCLHKHGALAFWDYATAAPYVKIDINPVTANSEDQPYIYKDAVFISPHKLLEESQHQVRREGHRYLQEPELKEESGTPAIVESIRAGLVFQLKDAVTSDTIMEREHQLFRKAKEAWKDVPNLVLLGNLEVPRLPVFSFLIYHPHSGRFLHHNYVAAILNDLFGIQARGGCACAGPYAMDMLGLDEKTATQIENLLMEDERLDRTHLRRYREYSHREIIRPGFVRINLPFFMDDDKLEYVLDAIKLVAEHGWKLLPQVFKDRKWLGHITYTSGEMKYKVPPPVVKGPLPDSDQTRHQLPDHTQMFDDLSQQYRWFMLPSEAASCLHGDSIPDFSSKLPFCPPHFREQIGLPPFKNFEDDDGNPLIHMQEESSIGSNIIDASDEQLEENKSKSETFSKGMINILDKGYNEVNAMNDTICAKKNEENEMDFVVDLEVNSGVENNTSSVSIDKDTKLIVLQTGNSIQSTNDSSSCKIIDKMENKLTEKGNYNEKIHDKAAICDDGSELTNSCRTNKKRKFDDSSPKCSLNVNSTCALTKTKNDETKDTCVLSKTKTKERLDTGPVNKVCKWFSPPKQIFKPFVSAIEEHLMVRDGDKILGIKFEFGAVTVDPQTPSYDPSPLKEYLASIMESAMNLDYECASICSFCSRMKRGRIYACARREGYNVLALGQHLDDLCESFLMSLFHNGILRTMKAQYTERHRTKQLLAAQEIMFPRLFNSMMSAIKPIMAINKTHVSVAEILREGSKQTTDDDDMDL</sequence>
<feature type="domain" description="Aminotransferase class V" evidence="1">
    <location>
        <begin position="29"/>
        <end position="216"/>
    </location>
</feature>
<dbReference type="InterPro" id="IPR014729">
    <property type="entry name" value="Rossmann-like_a/b/a_fold"/>
</dbReference>
<dbReference type="Gene3D" id="3.40.640.10">
    <property type="entry name" value="Type I PLP-dependent aspartate aminotransferase-like (Major domain)"/>
    <property type="match status" value="1"/>
</dbReference>
<dbReference type="InterPro" id="IPR015422">
    <property type="entry name" value="PyrdxlP-dep_Trfase_small"/>
</dbReference>
<dbReference type="PANTHER" id="PTHR43686:SF1">
    <property type="entry name" value="AMINOTRAN_5 DOMAIN-CONTAINING PROTEIN"/>
    <property type="match status" value="1"/>
</dbReference>
<dbReference type="SUPFAM" id="SSF52402">
    <property type="entry name" value="Adenine nucleotide alpha hydrolases-like"/>
    <property type="match status" value="1"/>
</dbReference>
<dbReference type="Pfam" id="PF00266">
    <property type="entry name" value="Aminotran_5"/>
    <property type="match status" value="2"/>
</dbReference>
<dbReference type="SUPFAM" id="SSF53383">
    <property type="entry name" value="PLP-dependent transferases"/>
    <property type="match status" value="1"/>
</dbReference>